<gene>
    <name evidence="8" type="ORF">A6A05_13685</name>
</gene>
<evidence type="ECO:0000256" key="1">
    <source>
        <dbReference type="ARBA" id="ARBA00022722"/>
    </source>
</evidence>
<dbReference type="InterPro" id="IPR042173">
    <property type="entry name" value="RNase_J_2"/>
</dbReference>
<dbReference type="RefSeq" id="WP_068501563.1">
    <property type="nucleotide sequence ID" value="NZ_LWQU01000148.1"/>
</dbReference>
<evidence type="ECO:0000256" key="6">
    <source>
        <dbReference type="ARBA" id="ARBA00022884"/>
    </source>
</evidence>
<dbReference type="GO" id="GO:0046872">
    <property type="term" value="F:metal ion binding"/>
    <property type="evidence" value="ECO:0007669"/>
    <property type="project" value="UniProtKB-KW"/>
</dbReference>
<organism evidence="8 9">
    <name type="scientific">Magnetospirillum moscoviense</name>
    <dbReference type="NCBI Taxonomy" id="1437059"/>
    <lineage>
        <taxon>Bacteria</taxon>
        <taxon>Pseudomonadati</taxon>
        <taxon>Pseudomonadota</taxon>
        <taxon>Alphaproteobacteria</taxon>
        <taxon>Rhodospirillales</taxon>
        <taxon>Rhodospirillaceae</taxon>
        <taxon>Magnetospirillum</taxon>
    </lineage>
</organism>
<keyword evidence="5" id="KW-0269">Exonuclease</keyword>
<dbReference type="InterPro" id="IPR036866">
    <property type="entry name" value="RibonucZ/Hydroxyglut_hydro"/>
</dbReference>
<dbReference type="GO" id="GO:0003723">
    <property type="term" value="F:RNA binding"/>
    <property type="evidence" value="ECO:0007669"/>
    <property type="project" value="UniProtKB-KW"/>
</dbReference>
<dbReference type="CDD" id="cd07714">
    <property type="entry name" value="RNaseJ_MBL-fold"/>
    <property type="match status" value="1"/>
</dbReference>
<evidence type="ECO:0000313" key="8">
    <source>
        <dbReference type="EMBL" id="OAN49464.1"/>
    </source>
</evidence>
<keyword evidence="4" id="KW-0862">Zinc</keyword>
<feature type="domain" description="Metallo-beta-lactamase" evidence="7">
    <location>
        <begin position="27"/>
        <end position="211"/>
    </location>
</feature>
<dbReference type="Gene3D" id="3.40.50.10710">
    <property type="entry name" value="Metallo-hydrolase/oxidoreductase"/>
    <property type="match status" value="1"/>
</dbReference>
<dbReference type="Gene3D" id="3.60.15.10">
    <property type="entry name" value="Ribonuclease Z/Hydroxyacylglutathione hydrolase-like"/>
    <property type="match status" value="1"/>
</dbReference>
<reference evidence="8 9" key="1">
    <citation type="submission" date="2016-04" db="EMBL/GenBank/DDBJ databases">
        <title>Draft genome sequence of freshwater magnetotactic bacteria Magnetospirillum marisnigri SP-1 and Magnetospirillum moscoviense BB-1.</title>
        <authorList>
            <person name="Koziaeva V."/>
            <person name="Dziuba M.V."/>
            <person name="Ivanov T.M."/>
            <person name="Kuznetsov B."/>
            <person name="Grouzdev D.S."/>
        </authorList>
    </citation>
    <scope>NUCLEOTIDE SEQUENCE [LARGE SCALE GENOMIC DNA]</scope>
    <source>
        <strain evidence="8 9">BB-1</strain>
    </source>
</reference>
<dbReference type="EMBL" id="LWQU01000148">
    <property type="protein sequence ID" value="OAN49464.1"/>
    <property type="molecule type" value="Genomic_DNA"/>
</dbReference>
<dbReference type="Gene3D" id="3.10.20.580">
    <property type="match status" value="1"/>
</dbReference>
<keyword evidence="1" id="KW-0540">Nuclease</keyword>
<dbReference type="SMART" id="SM00849">
    <property type="entry name" value="Lactamase_B"/>
    <property type="match status" value="1"/>
</dbReference>
<dbReference type="InterPro" id="IPR055132">
    <property type="entry name" value="RNase_J_b_CASP"/>
</dbReference>
<evidence type="ECO:0000256" key="3">
    <source>
        <dbReference type="ARBA" id="ARBA00022801"/>
    </source>
</evidence>
<keyword evidence="2" id="KW-0479">Metal-binding</keyword>
<keyword evidence="6" id="KW-0694">RNA-binding</keyword>
<evidence type="ECO:0000259" key="7">
    <source>
        <dbReference type="SMART" id="SM00849"/>
    </source>
</evidence>
<dbReference type="Pfam" id="PF22505">
    <property type="entry name" value="RNase_J_b_CASP"/>
    <property type="match status" value="1"/>
</dbReference>
<comment type="caution">
    <text evidence="8">The sequence shown here is derived from an EMBL/GenBank/DDBJ whole genome shotgun (WGS) entry which is preliminary data.</text>
</comment>
<keyword evidence="9" id="KW-1185">Reference proteome</keyword>
<keyword evidence="3 8" id="KW-0378">Hydrolase</keyword>
<accession>A0A178MNF2</accession>
<evidence type="ECO:0000256" key="4">
    <source>
        <dbReference type="ARBA" id="ARBA00022833"/>
    </source>
</evidence>
<name>A0A178MNF2_9PROT</name>
<evidence type="ECO:0000256" key="2">
    <source>
        <dbReference type="ARBA" id="ARBA00022723"/>
    </source>
</evidence>
<dbReference type="Pfam" id="PF00753">
    <property type="entry name" value="Lactamase_B"/>
    <property type="match status" value="1"/>
</dbReference>
<dbReference type="SUPFAM" id="SSF56281">
    <property type="entry name" value="Metallo-hydrolase/oxidoreductase"/>
    <property type="match status" value="1"/>
</dbReference>
<dbReference type="PANTHER" id="PTHR43694:SF1">
    <property type="entry name" value="RIBONUCLEASE J"/>
    <property type="match status" value="1"/>
</dbReference>
<dbReference type="Pfam" id="PF17770">
    <property type="entry name" value="RNase_J_C"/>
    <property type="match status" value="1"/>
</dbReference>
<dbReference type="STRING" id="1437059.A6A05_13685"/>
<dbReference type="InterPro" id="IPR041636">
    <property type="entry name" value="RNase_J_C"/>
</dbReference>
<proteinExistence type="predicted"/>
<sequence>MARKKPVTAGSVGELYFLPLGGAGEIGMNLGLYGYDGKWLMVDCGVTFGDETMPMIDVVMADPSWIADHRDDLVGLVITHGHEDHLGAIQYLWPRLKCPVYASPFAAAVLKGKLHETGLQNIVPLHVVAQGSRFDVGPFNIEMVSLTHSIPEPNLLAIRTPAGLVVHTGDWKFDPDPLISDPSDYEALRRIGREGVLAMVGDSTNVMTKGHSGSEAEVRAHLIGLLGRYKRRIAITCFATNVARVESVALAAEANGRSVALVGRSLWRIEKAARELGYLKDIRPFLTDHDAAHLPADQVLYLCTGSQGEARAALARIAANDHPTVKLGKGDVVLYSSRVIPGNEKAIFRVQNQLIRLGVDVVTDREEPIHVSGHPARDEVEEMYRLLKPTIAVPVHGEARHVQVHCALALELGCAQAVAIDNGAMLRLAPGTAEVVDHVPTGRLAVDGQALEGGPRLVRLDSELIRDRRRMVFNGSAVCTIVCDRKGFLLTDPQVTALGLLDAEHWAEEHDLVVEAARDAFEDLPPSGRKDDAVAAEAVRRAVRRQLKEMLGHKPITNVHLVRV</sequence>
<dbReference type="GO" id="GO:0004527">
    <property type="term" value="F:exonuclease activity"/>
    <property type="evidence" value="ECO:0007669"/>
    <property type="project" value="UniProtKB-KW"/>
</dbReference>
<dbReference type="Pfam" id="PF07521">
    <property type="entry name" value="RMMBL"/>
    <property type="match status" value="1"/>
</dbReference>
<dbReference type="Proteomes" id="UP000078543">
    <property type="component" value="Unassembled WGS sequence"/>
</dbReference>
<dbReference type="OrthoDB" id="9770211at2"/>
<dbReference type="InterPro" id="IPR001279">
    <property type="entry name" value="Metallo-B-lactamas"/>
</dbReference>
<protein>
    <submittedName>
        <fullName evidence="8">MBL fold hydrolase</fullName>
    </submittedName>
</protein>
<evidence type="ECO:0000256" key="5">
    <source>
        <dbReference type="ARBA" id="ARBA00022839"/>
    </source>
</evidence>
<dbReference type="InterPro" id="IPR011108">
    <property type="entry name" value="RMMBL"/>
</dbReference>
<dbReference type="AlphaFoldDB" id="A0A178MNF2"/>
<dbReference type="PANTHER" id="PTHR43694">
    <property type="entry name" value="RIBONUCLEASE J"/>
    <property type="match status" value="1"/>
</dbReference>
<evidence type="ECO:0000313" key="9">
    <source>
        <dbReference type="Proteomes" id="UP000078543"/>
    </source>
</evidence>